<sequence>MPKKSLMNNVEGNLENSFINKDQKLSILPQTSLRVKGATHSKINVLKKVEMMESYDEILDEALNLYITKYPEEKQDRINNMIMEENDYKIKKARKKTK</sequence>
<comment type="caution">
    <text evidence="1">The sequence shown here is derived from an EMBL/GenBank/DDBJ whole genome shotgun (WGS) entry which is preliminary data.</text>
</comment>
<evidence type="ECO:0000313" key="1">
    <source>
        <dbReference type="EMBL" id="MDH5159053.1"/>
    </source>
</evidence>
<proteinExistence type="predicted"/>
<dbReference type="Proteomes" id="UP001159200">
    <property type="component" value="Unassembled WGS sequence"/>
</dbReference>
<gene>
    <name evidence="1" type="ORF">P5X59_12275</name>
</gene>
<name>A0ABT6J2R6_9STAP</name>
<reference evidence="1 2" key="1">
    <citation type="submission" date="2023-03" db="EMBL/GenBank/DDBJ databases">
        <title>Bacterial isolates from washroom surfaces on a university campus.</title>
        <authorList>
            <person name="Holman D.B."/>
            <person name="Gzyl K.E."/>
            <person name="Taheri A.E."/>
        </authorList>
    </citation>
    <scope>NUCLEOTIDE SEQUENCE [LARGE SCALE GENOMIC DNA]</scope>
    <source>
        <strain evidence="1 2">RD01</strain>
    </source>
</reference>
<evidence type="ECO:0008006" key="3">
    <source>
        <dbReference type="Google" id="ProtNLM"/>
    </source>
</evidence>
<protein>
    <recommendedName>
        <fullName evidence="3">Phage protein</fullName>
    </recommendedName>
</protein>
<dbReference type="RefSeq" id="WP_069804861.1">
    <property type="nucleotide sequence ID" value="NZ_JAROYJ010000013.1"/>
</dbReference>
<accession>A0ABT6J2R6</accession>
<keyword evidence="2" id="KW-1185">Reference proteome</keyword>
<evidence type="ECO:0000313" key="2">
    <source>
        <dbReference type="Proteomes" id="UP001159200"/>
    </source>
</evidence>
<dbReference type="EMBL" id="JAROYR010000026">
    <property type="protein sequence ID" value="MDH5159053.1"/>
    <property type="molecule type" value="Genomic_DNA"/>
</dbReference>
<organism evidence="1 2">
    <name type="scientific">Staphylococcus cohnii</name>
    <dbReference type="NCBI Taxonomy" id="29382"/>
    <lineage>
        <taxon>Bacteria</taxon>
        <taxon>Bacillati</taxon>
        <taxon>Bacillota</taxon>
        <taxon>Bacilli</taxon>
        <taxon>Bacillales</taxon>
        <taxon>Staphylococcaceae</taxon>
        <taxon>Staphylococcus</taxon>
        <taxon>Staphylococcus cohnii species complex</taxon>
    </lineage>
</organism>